<evidence type="ECO:0000313" key="2">
    <source>
        <dbReference type="EMBL" id="JAP35966.1"/>
    </source>
</evidence>
<organism evidence="2">
    <name type="scientific">Solanum chacoense</name>
    <name type="common">Chaco potato</name>
    <dbReference type="NCBI Taxonomy" id="4108"/>
    <lineage>
        <taxon>Eukaryota</taxon>
        <taxon>Viridiplantae</taxon>
        <taxon>Streptophyta</taxon>
        <taxon>Embryophyta</taxon>
        <taxon>Tracheophyta</taxon>
        <taxon>Spermatophyta</taxon>
        <taxon>Magnoliopsida</taxon>
        <taxon>eudicotyledons</taxon>
        <taxon>Gunneridae</taxon>
        <taxon>Pentapetalae</taxon>
        <taxon>asterids</taxon>
        <taxon>lamiids</taxon>
        <taxon>Solanales</taxon>
        <taxon>Solanaceae</taxon>
        <taxon>Solanoideae</taxon>
        <taxon>Solaneae</taxon>
        <taxon>Solanum</taxon>
    </lineage>
</organism>
<feature type="coiled-coil region" evidence="1">
    <location>
        <begin position="105"/>
        <end position="302"/>
    </location>
</feature>
<dbReference type="PROSITE" id="PS50817">
    <property type="entry name" value="INTEIN_N_TER"/>
    <property type="match status" value="1"/>
</dbReference>
<keyword evidence="1" id="KW-0175">Coiled coil</keyword>
<reference evidence="2" key="1">
    <citation type="submission" date="2015-12" db="EMBL/GenBank/DDBJ databases">
        <title>Gene expression during late stages of embryo sac development: a critical building block for successful pollen-pistil interactions.</title>
        <authorList>
            <person name="Liu Y."/>
            <person name="Joly V."/>
            <person name="Sabar M."/>
            <person name="Matton D.P."/>
        </authorList>
    </citation>
    <scope>NUCLEOTIDE SEQUENCE</scope>
</reference>
<feature type="coiled-coil region" evidence="1">
    <location>
        <begin position="625"/>
        <end position="659"/>
    </location>
</feature>
<protein>
    <submittedName>
        <fullName evidence="2">Putative myosin-11-like</fullName>
    </submittedName>
</protein>
<dbReference type="PANTHER" id="PTHR34452">
    <property type="entry name" value="MYOSIN HEAVY CHAIN-RELATED PROTEIN"/>
    <property type="match status" value="1"/>
</dbReference>
<evidence type="ECO:0000256" key="1">
    <source>
        <dbReference type="SAM" id="Coils"/>
    </source>
</evidence>
<name>A0A0V0ITY7_SOLCH</name>
<feature type="coiled-coil region" evidence="1">
    <location>
        <begin position="492"/>
        <end position="596"/>
    </location>
</feature>
<sequence length="661" mass="76606">MRNNIGNQDHINFPLSPNHALILRKPSIDVSTTVSEEIQQLEWLGGSALEASTDGSSSTPREALLRLASQEVSDIVVVKLKSELAAFARQVEVSDLELQTLRKQIVKESKRGQDLSKEVASLKNERDSLKEECDKLKASQRRLNEAKSKDKLLYEQGDLQTLVSELRQELAYQKELNANLEIQLQKTQESNSELILAVRDLDEMLEQKNKQNVSLCNISTTSCDAENLQDVVSKHEMTDEDDEEQKALEQLVREHSDVKDSYMLEQKITNLRGEIEIYRRERDDLEMQMEQLVLDNEILKQENHDMLYKLEQSEFQEQLKMQYECATSYSTVRELEGRITGLENELTEQAKELSDSLVTISELKAQVSSLDEELENQAQGFEADLETLSCDKVKQEHRAIRAEEELRKTRRHNARTAERLQDELKSLSMQMMCSLKANEKKALHEANELHLQKMHFEETLQKSTEELRSIRVHYEAKMLELSSQVTNMYGQMEKLQLEIEAKSAQLEKQEEVAKGTEHHLSQKIISLKAEIENLLADKNTLYQHAEQKNMLIEELENTRKSIENMRLLVEQGHSERRELETRLDLVEKEAMETVKELNATRSIMDEKETLILELHLEVNILISECNEMKKSLFEDESEKENLRKQLSRLKEDLNKKEDSIK</sequence>
<dbReference type="PANTHER" id="PTHR34452:SF5">
    <property type="entry name" value="MYOSIN-13-LIKE ISOFORM X1"/>
    <property type="match status" value="1"/>
</dbReference>
<dbReference type="EMBL" id="GEDG01002427">
    <property type="protein sequence ID" value="JAP35966.1"/>
    <property type="molecule type" value="Transcribed_RNA"/>
</dbReference>
<dbReference type="InterPro" id="IPR006141">
    <property type="entry name" value="Intein_N"/>
</dbReference>
<dbReference type="GO" id="GO:0016539">
    <property type="term" value="P:intein-mediated protein splicing"/>
    <property type="evidence" value="ECO:0007669"/>
    <property type="project" value="InterPro"/>
</dbReference>
<proteinExistence type="predicted"/>
<feature type="coiled-coil region" evidence="1">
    <location>
        <begin position="332"/>
        <end position="405"/>
    </location>
</feature>
<accession>A0A0V0ITY7</accession>
<dbReference type="AlphaFoldDB" id="A0A0V0ITY7"/>